<protein>
    <submittedName>
        <fullName evidence="2">Uncharacterized protein</fullName>
    </submittedName>
</protein>
<evidence type="ECO:0000256" key="1">
    <source>
        <dbReference type="SAM" id="MobiDB-lite"/>
    </source>
</evidence>
<comment type="caution">
    <text evidence="2">The sequence shown here is derived from an EMBL/GenBank/DDBJ whole genome shotgun (WGS) entry which is preliminary data.</text>
</comment>
<organism evidence="2 3">
    <name type="scientific">Actinidia rufa</name>
    <dbReference type="NCBI Taxonomy" id="165716"/>
    <lineage>
        <taxon>Eukaryota</taxon>
        <taxon>Viridiplantae</taxon>
        <taxon>Streptophyta</taxon>
        <taxon>Embryophyta</taxon>
        <taxon>Tracheophyta</taxon>
        <taxon>Spermatophyta</taxon>
        <taxon>Magnoliopsida</taxon>
        <taxon>eudicotyledons</taxon>
        <taxon>Gunneridae</taxon>
        <taxon>Pentapetalae</taxon>
        <taxon>asterids</taxon>
        <taxon>Ericales</taxon>
        <taxon>Actinidiaceae</taxon>
        <taxon>Actinidia</taxon>
    </lineage>
</organism>
<sequence>MAYNHSIALFKMTSFNYLENSSRSKFMASKGYHQNDKIASFRQFAVSYIEEISRCEQFDAFVPYLAMKPLSRDEVPENLRDLCLIPFVCYENGGKSHRRAQSAGCSSHRYGAPTPNRVGNRVRTCPHALLEHRRVRSVSATRPGRSHALTPARGRTHAPAHARRGSPVVGCRALGEKSYGGAGSEAVRKDNLKTSNYPPVDWRGRLLSPAHLDESKPTWMSPSPVAKPKPDWSSYGVSM</sequence>
<name>A0A7J0G761_9ERIC</name>
<proteinExistence type="predicted"/>
<evidence type="ECO:0000313" key="3">
    <source>
        <dbReference type="Proteomes" id="UP000585474"/>
    </source>
</evidence>
<accession>A0A7J0G761</accession>
<feature type="region of interest" description="Disordered" evidence="1">
    <location>
        <begin position="208"/>
        <end position="239"/>
    </location>
</feature>
<dbReference type="OrthoDB" id="1743455at2759"/>
<feature type="region of interest" description="Disordered" evidence="1">
    <location>
        <begin position="136"/>
        <end position="166"/>
    </location>
</feature>
<gene>
    <name evidence="2" type="ORF">Acr_18g0007790</name>
</gene>
<evidence type="ECO:0000313" key="2">
    <source>
        <dbReference type="EMBL" id="GFZ06609.1"/>
    </source>
</evidence>
<dbReference type="AlphaFoldDB" id="A0A7J0G761"/>
<feature type="compositionally biased region" description="Basic residues" evidence="1">
    <location>
        <begin position="154"/>
        <end position="164"/>
    </location>
</feature>
<reference evidence="2 3" key="1">
    <citation type="submission" date="2019-07" db="EMBL/GenBank/DDBJ databases">
        <title>De Novo Assembly of kiwifruit Actinidia rufa.</title>
        <authorList>
            <person name="Sugita-Konishi S."/>
            <person name="Sato K."/>
            <person name="Mori E."/>
            <person name="Abe Y."/>
            <person name="Kisaki G."/>
            <person name="Hamano K."/>
            <person name="Suezawa K."/>
            <person name="Otani M."/>
            <person name="Fukuda T."/>
            <person name="Manabe T."/>
            <person name="Gomi K."/>
            <person name="Tabuchi M."/>
            <person name="Akimitsu K."/>
            <person name="Kataoka I."/>
        </authorList>
    </citation>
    <scope>NUCLEOTIDE SEQUENCE [LARGE SCALE GENOMIC DNA]</scope>
    <source>
        <strain evidence="3">cv. Fuchu</strain>
    </source>
</reference>
<dbReference type="Proteomes" id="UP000585474">
    <property type="component" value="Unassembled WGS sequence"/>
</dbReference>
<keyword evidence="3" id="KW-1185">Reference proteome</keyword>
<dbReference type="EMBL" id="BJWL01000018">
    <property type="protein sequence ID" value="GFZ06609.1"/>
    <property type="molecule type" value="Genomic_DNA"/>
</dbReference>